<dbReference type="Gene3D" id="3.40.50.11350">
    <property type="match status" value="1"/>
</dbReference>
<dbReference type="GO" id="GO:0006004">
    <property type="term" value="P:fucose metabolic process"/>
    <property type="evidence" value="ECO:0007669"/>
    <property type="project" value="UniProtKB-KW"/>
</dbReference>
<dbReference type="EMBL" id="NPIC01000002">
    <property type="protein sequence ID" value="RDL40002.1"/>
    <property type="molecule type" value="Genomic_DNA"/>
</dbReference>
<accession>A0A370TWU7</accession>
<keyword evidence="2" id="KW-0294">Fucose metabolism</keyword>
<dbReference type="InterPro" id="IPR019378">
    <property type="entry name" value="GDP-Fuc_O-FucTrfase"/>
</dbReference>
<keyword evidence="5" id="KW-1185">Reference proteome</keyword>
<dbReference type="AlphaFoldDB" id="A0A370TWU7"/>
<keyword evidence="1" id="KW-0808">Transferase</keyword>
<keyword evidence="3" id="KW-0119">Carbohydrate metabolism</keyword>
<organism evidence="4 5">
    <name type="scientific">Venustampulla echinocandica</name>
    <dbReference type="NCBI Taxonomy" id="2656787"/>
    <lineage>
        <taxon>Eukaryota</taxon>
        <taxon>Fungi</taxon>
        <taxon>Dikarya</taxon>
        <taxon>Ascomycota</taxon>
        <taxon>Pezizomycotina</taxon>
        <taxon>Leotiomycetes</taxon>
        <taxon>Helotiales</taxon>
        <taxon>Pleuroascaceae</taxon>
        <taxon>Venustampulla</taxon>
    </lineage>
</organism>
<dbReference type="CDD" id="cd11296">
    <property type="entry name" value="O-FucT_like"/>
    <property type="match status" value="1"/>
</dbReference>
<dbReference type="RefSeq" id="XP_031872658.1">
    <property type="nucleotide sequence ID" value="XM_032012965.1"/>
</dbReference>
<dbReference type="GO" id="GO:0016740">
    <property type="term" value="F:transferase activity"/>
    <property type="evidence" value="ECO:0007669"/>
    <property type="project" value="UniProtKB-KW"/>
</dbReference>
<dbReference type="OrthoDB" id="20368at2759"/>
<dbReference type="Proteomes" id="UP000254866">
    <property type="component" value="Unassembled WGS sequence"/>
</dbReference>
<name>A0A370TWU7_9HELO</name>
<evidence type="ECO:0000256" key="1">
    <source>
        <dbReference type="ARBA" id="ARBA00022679"/>
    </source>
</evidence>
<dbReference type="Pfam" id="PF10250">
    <property type="entry name" value="O-FucT"/>
    <property type="match status" value="1"/>
</dbReference>
<reference evidence="4 5" key="1">
    <citation type="journal article" date="2018" name="IMA Fungus">
        <title>IMA Genome-F 9: Draft genome sequence of Annulohypoxylon stygium, Aspergillus mulundensis, Berkeleyomyces basicola (syn. Thielaviopsis basicola), Ceratocystis smalleyi, two Cercospora beticola strains, Coleophoma cylindrospora, Fusarium fracticaudum, Phialophora cf. hyalina, and Morchella septimelata.</title>
        <authorList>
            <person name="Wingfield B.D."/>
            <person name="Bills G.F."/>
            <person name="Dong Y."/>
            <person name="Huang W."/>
            <person name="Nel W.J."/>
            <person name="Swalarsk-Parry B.S."/>
            <person name="Vaghefi N."/>
            <person name="Wilken P.M."/>
            <person name="An Z."/>
            <person name="de Beer Z.W."/>
            <person name="De Vos L."/>
            <person name="Chen L."/>
            <person name="Duong T.A."/>
            <person name="Gao Y."/>
            <person name="Hammerbacher A."/>
            <person name="Kikkert J.R."/>
            <person name="Li Y."/>
            <person name="Li H."/>
            <person name="Li K."/>
            <person name="Li Q."/>
            <person name="Liu X."/>
            <person name="Ma X."/>
            <person name="Naidoo K."/>
            <person name="Pethybridge S.J."/>
            <person name="Sun J."/>
            <person name="Steenkamp E.T."/>
            <person name="van der Nest M.A."/>
            <person name="van Wyk S."/>
            <person name="Wingfield M.J."/>
            <person name="Xiong C."/>
            <person name="Yue Q."/>
            <person name="Zhang X."/>
        </authorList>
    </citation>
    <scope>NUCLEOTIDE SEQUENCE [LARGE SCALE GENOMIC DNA]</scope>
    <source>
        <strain evidence="4 5">BP 5553</strain>
    </source>
</reference>
<gene>
    <name evidence="4" type="ORF">BP5553_04342</name>
</gene>
<evidence type="ECO:0000313" key="5">
    <source>
        <dbReference type="Proteomes" id="UP000254866"/>
    </source>
</evidence>
<protein>
    <recommendedName>
        <fullName evidence="6">Alternative oxidase</fullName>
    </recommendedName>
</protein>
<evidence type="ECO:0000256" key="3">
    <source>
        <dbReference type="ARBA" id="ARBA00023277"/>
    </source>
</evidence>
<sequence>MIIRLPPGTSRRSVPLAIFVLVVLWVWVLFARPWRISFSHIQSHFYPESPPSLSVTDAFDFPPIESESIKSICGETEWNPEVVFRCDESVGGIGNIRNSILHCVRYAISAGGGLVIPSIVLRNASDISQIRTGVTTTMDYLFDTQHFIDSLRLSCPSLPVYKSAVDIPQFQGQDALSLIPESLFASVPANGLKNPEKWRELFYSWLEDYRSPNRTGAMVVGLGRSYLHYPIYSDGEGFAMSFGGILKLRSDTRRLATTTLIRLAEAHSLAINLSEPILLNAFFGAHLRTEKDAQEGWPAPDWIFSRYATQSKLYLEQAPRSNTSIIYVASGDPTEVAKFTADAKAINMAVTTKYDLLTEDDRVEFEKLAWDQQALVDYMVMLKASDFAGVGHSSFAWNIALKRHQYAQQTNHLDGPQMLSDELSQIYGTPRGYPEYAACLWP</sequence>
<evidence type="ECO:0000256" key="2">
    <source>
        <dbReference type="ARBA" id="ARBA00023253"/>
    </source>
</evidence>
<evidence type="ECO:0000313" key="4">
    <source>
        <dbReference type="EMBL" id="RDL40002.1"/>
    </source>
</evidence>
<evidence type="ECO:0008006" key="6">
    <source>
        <dbReference type="Google" id="ProtNLM"/>
    </source>
</evidence>
<dbReference type="GeneID" id="43597191"/>
<comment type="caution">
    <text evidence="4">The sequence shown here is derived from an EMBL/GenBank/DDBJ whole genome shotgun (WGS) entry which is preliminary data.</text>
</comment>
<proteinExistence type="predicted"/>